<feature type="transmembrane region" description="Helical" evidence="5">
    <location>
        <begin position="308"/>
        <end position="329"/>
    </location>
</feature>
<dbReference type="PRINTS" id="PR01035">
    <property type="entry name" value="TCRTETA"/>
</dbReference>
<dbReference type="SUPFAM" id="SSF103473">
    <property type="entry name" value="MFS general substrate transporter"/>
    <property type="match status" value="1"/>
</dbReference>
<evidence type="ECO:0000256" key="1">
    <source>
        <dbReference type="ARBA" id="ARBA00004141"/>
    </source>
</evidence>
<keyword evidence="8" id="KW-1185">Reference proteome</keyword>
<organism evidence="7 8">
    <name type="scientific">Alteromonas aquimaris</name>
    <dbReference type="NCBI Taxonomy" id="2998417"/>
    <lineage>
        <taxon>Bacteria</taxon>
        <taxon>Pseudomonadati</taxon>
        <taxon>Pseudomonadota</taxon>
        <taxon>Gammaproteobacteria</taxon>
        <taxon>Alteromonadales</taxon>
        <taxon>Alteromonadaceae</taxon>
        <taxon>Alteromonas/Salinimonas group</taxon>
        <taxon>Alteromonas</taxon>
    </lineage>
</organism>
<comment type="subcellular location">
    <subcellularLocation>
        <location evidence="1">Membrane</location>
        <topology evidence="1">Multi-pass membrane protein</topology>
    </subcellularLocation>
</comment>
<accession>A0ABT3P8T2</accession>
<proteinExistence type="predicted"/>
<sequence>MIFRVLFLALFTTAIGQSIVITTLPSLGREAGLTEIQVAIIMSSSAVMFAIGTNLWSRVARRKGYKRTLMIGLTGYSIGTLLFASMWYMGIHSILSGVSLFLALLISRTMQSSIMSATPPSAIGYAITNSAQADRVKAISKVTSANNLGQVLGPTFAGALVGFGILTPLYSVIVLTVMALFVVKRFLPDQAAKSHSAPVIEGDNNKIVAVKPITALLVVFSACVFCSMAMLQQTLGFFFMDEYGESTIAAAQSVGIAMMISAASSFAAQVGLIQRVRLRPEQLVQIALLLLTVAYLLCYVHQTNTVLYLAMVLLGSGLGIAYPSIAAIASSRCDPEKQATVTGLITSTPAMGYIAGPPIAALLYNYDHRFPFLFACLLILFVFTLAFLKLLPRK</sequence>
<evidence type="ECO:0000256" key="2">
    <source>
        <dbReference type="ARBA" id="ARBA00022692"/>
    </source>
</evidence>
<feature type="transmembrane region" description="Helical" evidence="5">
    <location>
        <begin position="341"/>
        <end position="364"/>
    </location>
</feature>
<dbReference type="InterPro" id="IPR011701">
    <property type="entry name" value="MFS"/>
</dbReference>
<dbReference type="RefSeq" id="WP_265617878.1">
    <property type="nucleotide sequence ID" value="NZ_JAPFRD010000011.1"/>
</dbReference>
<comment type="caution">
    <text evidence="7">The sequence shown here is derived from an EMBL/GenBank/DDBJ whole genome shotgun (WGS) entry which is preliminary data.</text>
</comment>
<feature type="transmembrane region" description="Helical" evidence="5">
    <location>
        <begin position="283"/>
        <end position="302"/>
    </location>
</feature>
<evidence type="ECO:0000256" key="4">
    <source>
        <dbReference type="ARBA" id="ARBA00023136"/>
    </source>
</evidence>
<feature type="transmembrane region" description="Helical" evidence="5">
    <location>
        <begin position="156"/>
        <end position="183"/>
    </location>
</feature>
<keyword evidence="4 5" id="KW-0472">Membrane</keyword>
<name>A0ABT3P8T2_9ALTE</name>
<dbReference type="Gene3D" id="1.20.1250.20">
    <property type="entry name" value="MFS general substrate transporter like domains"/>
    <property type="match status" value="1"/>
</dbReference>
<evidence type="ECO:0000313" key="7">
    <source>
        <dbReference type="EMBL" id="MCW8109130.1"/>
    </source>
</evidence>
<feature type="transmembrane region" description="Helical" evidence="5">
    <location>
        <begin position="213"/>
        <end position="231"/>
    </location>
</feature>
<reference evidence="7" key="1">
    <citation type="submission" date="2022-11" db="EMBL/GenBank/DDBJ databases">
        <title>Alteromonas sp. nov., isolated from sea water of the Qingdao.</title>
        <authorList>
            <person name="Wang Q."/>
        </authorList>
    </citation>
    <scope>NUCLEOTIDE SEQUENCE</scope>
    <source>
        <strain evidence="7">ASW11-7</strain>
    </source>
</reference>
<dbReference type="PANTHER" id="PTHR23546:SF1">
    <property type="entry name" value="MEMBRANE PROTEIN"/>
    <property type="match status" value="1"/>
</dbReference>
<feature type="transmembrane region" description="Helical" evidence="5">
    <location>
        <begin position="78"/>
        <end position="106"/>
    </location>
</feature>
<evidence type="ECO:0000313" key="8">
    <source>
        <dbReference type="Proteomes" id="UP001142810"/>
    </source>
</evidence>
<gene>
    <name evidence="7" type="ORF">OPS25_11540</name>
</gene>
<feature type="transmembrane region" description="Helical" evidence="5">
    <location>
        <begin position="36"/>
        <end position="57"/>
    </location>
</feature>
<dbReference type="InterPro" id="IPR020846">
    <property type="entry name" value="MFS_dom"/>
</dbReference>
<evidence type="ECO:0000259" key="6">
    <source>
        <dbReference type="PROSITE" id="PS50850"/>
    </source>
</evidence>
<dbReference type="PROSITE" id="PS50850">
    <property type="entry name" value="MFS"/>
    <property type="match status" value="1"/>
</dbReference>
<feature type="domain" description="Major facilitator superfamily (MFS) profile" evidence="6">
    <location>
        <begin position="2"/>
        <end position="394"/>
    </location>
</feature>
<keyword evidence="2 5" id="KW-0812">Transmembrane</keyword>
<feature type="transmembrane region" description="Helical" evidence="5">
    <location>
        <begin position="370"/>
        <end position="391"/>
    </location>
</feature>
<evidence type="ECO:0000256" key="5">
    <source>
        <dbReference type="SAM" id="Phobius"/>
    </source>
</evidence>
<dbReference type="InterPro" id="IPR036259">
    <property type="entry name" value="MFS_trans_sf"/>
</dbReference>
<dbReference type="Proteomes" id="UP001142810">
    <property type="component" value="Unassembled WGS sequence"/>
</dbReference>
<dbReference type="PANTHER" id="PTHR23546">
    <property type="entry name" value="TRANSPORT PROTEIN"/>
    <property type="match status" value="1"/>
</dbReference>
<keyword evidence="3 5" id="KW-1133">Transmembrane helix</keyword>
<dbReference type="InterPro" id="IPR001958">
    <property type="entry name" value="Tet-R_TetA/multi-R_MdtG-like"/>
</dbReference>
<dbReference type="EMBL" id="JAPFRD010000011">
    <property type="protein sequence ID" value="MCW8109130.1"/>
    <property type="molecule type" value="Genomic_DNA"/>
</dbReference>
<protein>
    <submittedName>
        <fullName evidence="7">MFS transporter</fullName>
    </submittedName>
</protein>
<dbReference type="Pfam" id="PF07690">
    <property type="entry name" value="MFS_1"/>
    <property type="match status" value="1"/>
</dbReference>
<evidence type="ECO:0000256" key="3">
    <source>
        <dbReference type="ARBA" id="ARBA00022989"/>
    </source>
</evidence>
<feature type="transmembrane region" description="Helical" evidence="5">
    <location>
        <begin position="251"/>
        <end position="271"/>
    </location>
</feature>